<evidence type="ECO:0000313" key="17">
    <source>
        <dbReference type="Proteomes" id="UP000695026"/>
    </source>
</evidence>
<feature type="domain" description="KRAB" evidence="16">
    <location>
        <begin position="857"/>
        <end position="923"/>
    </location>
</feature>
<dbReference type="GO" id="GO:0008270">
    <property type="term" value="F:zinc ion binding"/>
    <property type="evidence" value="ECO:0007669"/>
    <property type="project" value="UniProtKB-KW"/>
</dbReference>
<dbReference type="Gene3D" id="6.10.140.140">
    <property type="match status" value="2"/>
</dbReference>
<dbReference type="InterPro" id="IPR013087">
    <property type="entry name" value="Znf_C2H2_type"/>
</dbReference>
<dbReference type="PROSITE" id="PS50805">
    <property type="entry name" value="KRAB"/>
    <property type="match status" value="2"/>
</dbReference>
<evidence type="ECO:0000256" key="2">
    <source>
        <dbReference type="ARBA" id="ARBA00004123"/>
    </source>
</evidence>
<evidence type="ECO:0000256" key="7">
    <source>
        <dbReference type="ARBA" id="ARBA00022833"/>
    </source>
</evidence>
<gene>
    <name evidence="18" type="primary">LOC103054770</name>
</gene>
<dbReference type="OMA" id="NDSSWME"/>
<keyword evidence="4" id="KW-0479">Metal-binding</keyword>
<name>A0A9F5N060_PYTBI</name>
<feature type="domain" description="C2H2-type" evidence="15">
    <location>
        <begin position="441"/>
        <end position="468"/>
    </location>
</feature>
<feature type="domain" description="C2H2-type" evidence="15">
    <location>
        <begin position="1116"/>
        <end position="1143"/>
    </location>
</feature>
<dbReference type="SUPFAM" id="SSF57667">
    <property type="entry name" value="beta-beta-alpha zinc fingers"/>
    <property type="match status" value="7"/>
</dbReference>
<dbReference type="FunFam" id="3.30.160.60:FF:001119">
    <property type="entry name" value="zinc finger protein 408"/>
    <property type="match status" value="2"/>
</dbReference>
<dbReference type="AlphaFoldDB" id="A0A9F5N060"/>
<dbReference type="FunFam" id="3.30.160.60:FF:000446">
    <property type="entry name" value="Zinc finger protein"/>
    <property type="match status" value="2"/>
</dbReference>
<evidence type="ECO:0000256" key="6">
    <source>
        <dbReference type="ARBA" id="ARBA00022771"/>
    </source>
</evidence>
<feature type="domain" description="C2H2-type" evidence="15">
    <location>
        <begin position="497"/>
        <end position="524"/>
    </location>
</feature>
<dbReference type="Gene3D" id="3.30.160.60">
    <property type="entry name" value="Classic Zinc Finger"/>
    <property type="match status" value="9"/>
</dbReference>
<dbReference type="Pfam" id="PF01352">
    <property type="entry name" value="KRAB"/>
    <property type="match status" value="2"/>
</dbReference>
<feature type="region of interest" description="Disordered" evidence="14">
    <location>
        <begin position="939"/>
        <end position="962"/>
    </location>
</feature>
<dbReference type="FunFam" id="3.30.160.60:FF:000624">
    <property type="entry name" value="zinc finger protein 697"/>
    <property type="match status" value="1"/>
</dbReference>
<dbReference type="Pfam" id="PF00096">
    <property type="entry name" value="zf-C2H2"/>
    <property type="match status" value="6"/>
</dbReference>
<sequence length="1235" mass="135461">MEPQPTAAAQPLGIPEQTPVGDVLPETAELSLTVVAEIQAVEGKVDSYAAQLMSLEGRMGMAETKLDGCEKTAVEFGNQLESKWAALGTLIQEYGQLQRRLENMENLLKNRNFWILRLAPGSKGETPKVPLQFDDTSCSFSEQEWRSLDEGQKDLYRDIMKQNYQAVVSVDAAISKPDLLSRIEQGEASDQPDGREEELPEESSLSERPGSPISALHSSSWMEQEDLTLVKGLGGLEDREIPEDSAMGAPQLLEGDGDGDSLFPRKWTEVFQGPGEELLGESQPVSLALPRKPAGSGLRRSARGVPEAQKEDSATLAAEAHAGPFICCECGEGFLDKQLFASHQKSHGGGGAYPVPEPEGGPEAKLPPLAIQRAPTPARAKVPKRPEPQRSPTSRPSAGKRPGNHMVERPYTCTQCKESFKLEVSLLLHQKLHAGKGDGPLTCTYCGKDFRDLSKAVRHQRIHTGERPYQCTECGKSFIRRDHLLKHWRVHTGETPYQCATCGKNFRYKESLNCHQKIHTRNPAMRHLMLGTQAGLMGLKPEQSYPAQSGRGSQSLHTSMELDTPAPISQVLVLESMVALLPCKSQVWVWPRVTLLPVWLSCVRESIRVLRDPGSRGASSPNPRLAKVMHHLWRKSRKTVAGSPKAVGLWCSLSCFFSCRSLVAGAGNTSGTQSGGNLPRQADLRKGEDKLTCRRRPRVTRGVLGVSLGKGESLPTLPPSSCPQALQWDRAALQPPPGCSWIRPKPSCEQVAHRQATEISLWTVVAAMQAMERKVDVHAGQLRTLERRVGLAEKKISGAEKAVAEFSPHLDALGTLIQAYGRLQRRLENMENLLKNQNFWVLSLPPGSRGETPQVPVNFDDVSVYFSEQEWENLDQGQKEVHKNYESLVSMDYATSKPGALSQTESGKALSGESRGPSGEAEDTQQGSAEAALLPLTPARAETGPGSLGAPSPSPESSEQAVPRFPAEGLVHVDGQRAALGGALEEPAEPGRDFGNFTTIIVQEGVLPGEAPYVCPDCGRSFLYEEQCALHQQSHPQASPDPGGSPPQAPQPGLRAYTCPECGRWFPHQASLSKHRLWHTGDRPHTCTECQKSFRLKINLHLHERTHAAGRKAGSYICGQCGRSFNHHSNFLRHQMIHTGERPYACGECGKTFIRKEHLATHGRLHTGERPYQCPLCQKSFTRKQHLVGHQRLHEGEALWLEDRPTPRDVLGPRGGPGPWAEAAEPGLREETFPP</sequence>
<dbReference type="GO" id="GO:0000978">
    <property type="term" value="F:RNA polymerase II cis-regulatory region sequence-specific DNA binding"/>
    <property type="evidence" value="ECO:0007669"/>
    <property type="project" value="TreeGrafter"/>
</dbReference>
<comment type="function">
    <text evidence="1">May be involved in transcriptional regulation.</text>
</comment>
<feature type="domain" description="C2H2-type" evidence="15">
    <location>
        <begin position="1144"/>
        <end position="1171"/>
    </location>
</feature>
<keyword evidence="5" id="KW-0677">Repeat</keyword>
<dbReference type="InterPro" id="IPR050752">
    <property type="entry name" value="C2H2-ZF_domain"/>
</dbReference>
<dbReference type="SMART" id="SM00355">
    <property type="entry name" value="ZnF_C2H2"/>
    <property type="match status" value="11"/>
</dbReference>
<evidence type="ECO:0000256" key="8">
    <source>
        <dbReference type="ARBA" id="ARBA00023015"/>
    </source>
</evidence>
<feature type="domain" description="KRAB" evidence="16">
    <location>
        <begin position="131"/>
        <end position="202"/>
    </location>
</feature>
<proteinExistence type="inferred from homology"/>
<feature type="domain" description="C2H2-type" evidence="15">
    <location>
        <begin position="325"/>
        <end position="352"/>
    </location>
</feature>
<keyword evidence="6 12" id="KW-0863">Zinc-finger</keyword>
<keyword evidence="7" id="KW-0862">Zinc</keyword>
<evidence type="ECO:0000256" key="3">
    <source>
        <dbReference type="ARBA" id="ARBA00006991"/>
    </source>
</evidence>
<evidence type="ECO:0000256" key="12">
    <source>
        <dbReference type="PROSITE-ProRule" id="PRU00042"/>
    </source>
</evidence>
<dbReference type="FunFam" id="3.30.160.60:FF:000060">
    <property type="entry name" value="zinc finger protein 436"/>
    <property type="match status" value="1"/>
</dbReference>
<feature type="domain" description="C2H2-type" evidence="15">
    <location>
        <begin position="1085"/>
        <end position="1112"/>
    </location>
</feature>
<keyword evidence="10" id="KW-0804">Transcription</keyword>
<dbReference type="CDD" id="cd07765">
    <property type="entry name" value="KRAB_A-box"/>
    <property type="match status" value="2"/>
</dbReference>
<dbReference type="Proteomes" id="UP000695026">
    <property type="component" value="Unplaced"/>
</dbReference>
<keyword evidence="17" id="KW-1185">Reference proteome</keyword>
<feature type="domain" description="C2H2-type" evidence="15">
    <location>
        <begin position="411"/>
        <end position="438"/>
    </location>
</feature>
<comment type="subcellular location">
    <subcellularLocation>
        <location evidence="2">Nucleus</location>
    </subcellularLocation>
</comment>
<keyword evidence="13" id="KW-0175">Coiled coil</keyword>
<feature type="domain" description="C2H2-type" evidence="15">
    <location>
        <begin position="469"/>
        <end position="496"/>
    </location>
</feature>
<dbReference type="FunFam" id="3.30.160.60:FF:000100">
    <property type="entry name" value="Zinc finger 45-like"/>
    <property type="match status" value="1"/>
</dbReference>
<evidence type="ECO:0000256" key="4">
    <source>
        <dbReference type="ARBA" id="ARBA00022723"/>
    </source>
</evidence>
<feature type="region of interest" description="Disordered" evidence="14">
    <location>
        <begin position="345"/>
        <end position="406"/>
    </location>
</feature>
<feature type="region of interest" description="Disordered" evidence="14">
    <location>
        <begin position="1032"/>
        <end position="1053"/>
    </location>
</feature>
<dbReference type="OrthoDB" id="654211at2759"/>
<organism evidence="17 18">
    <name type="scientific">Python bivittatus</name>
    <name type="common">Burmese python</name>
    <name type="synonym">Python molurus bivittatus</name>
    <dbReference type="NCBI Taxonomy" id="176946"/>
    <lineage>
        <taxon>Eukaryota</taxon>
        <taxon>Metazoa</taxon>
        <taxon>Chordata</taxon>
        <taxon>Craniata</taxon>
        <taxon>Vertebrata</taxon>
        <taxon>Euteleostomi</taxon>
        <taxon>Lepidosauria</taxon>
        <taxon>Squamata</taxon>
        <taxon>Bifurcata</taxon>
        <taxon>Unidentata</taxon>
        <taxon>Episquamata</taxon>
        <taxon>Toxicofera</taxon>
        <taxon>Serpentes</taxon>
        <taxon>Henophidia</taxon>
        <taxon>Pythonidae</taxon>
        <taxon>Python</taxon>
    </lineage>
</organism>
<evidence type="ECO:0000256" key="13">
    <source>
        <dbReference type="SAM" id="Coils"/>
    </source>
</evidence>
<dbReference type="GeneID" id="103054770"/>
<dbReference type="PROSITE" id="PS00028">
    <property type="entry name" value="ZINC_FINGER_C2H2_1"/>
    <property type="match status" value="11"/>
</dbReference>
<dbReference type="SUPFAM" id="SSF109640">
    <property type="entry name" value="KRAB domain (Kruppel-associated box)"/>
    <property type="match status" value="2"/>
</dbReference>
<dbReference type="PANTHER" id="PTHR24384:SF246">
    <property type="entry name" value="GENE, 19965-RELATED"/>
    <property type="match status" value="1"/>
</dbReference>
<keyword evidence="8" id="KW-0805">Transcription regulation</keyword>
<dbReference type="InterPro" id="IPR036051">
    <property type="entry name" value="KRAB_dom_sf"/>
</dbReference>
<evidence type="ECO:0000256" key="1">
    <source>
        <dbReference type="ARBA" id="ARBA00003767"/>
    </source>
</evidence>
<feature type="region of interest" description="Disordered" evidence="14">
    <location>
        <begin position="898"/>
        <end position="927"/>
    </location>
</feature>
<feature type="compositionally biased region" description="Low complexity" evidence="14">
    <location>
        <begin position="944"/>
        <end position="958"/>
    </location>
</feature>
<dbReference type="PANTHER" id="PTHR24384">
    <property type="entry name" value="FINGER PUTATIVE TRANSCRIPTION FACTOR FAMILY-RELATED"/>
    <property type="match status" value="1"/>
</dbReference>
<accession>A0A9F5N060</accession>
<feature type="compositionally biased region" description="Low complexity" evidence="14">
    <location>
        <begin position="202"/>
        <end position="211"/>
    </location>
</feature>
<feature type="region of interest" description="Disordered" evidence="14">
    <location>
        <begin position="183"/>
        <end position="220"/>
    </location>
</feature>
<dbReference type="PROSITE" id="PS50157">
    <property type="entry name" value="ZINC_FINGER_C2H2_2"/>
    <property type="match status" value="11"/>
</dbReference>
<evidence type="ECO:0000256" key="14">
    <source>
        <dbReference type="SAM" id="MobiDB-lite"/>
    </source>
</evidence>
<comment type="similarity">
    <text evidence="3">Belongs to the krueppel C2H2-type zinc-finger protein family.</text>
</comment>
<evidence type="ECO:0000313" key="18">
    <source>
        <dbReference type="RefSeq" id="XP_025030935.1"/>
    </source>
</evidence>
<evidence type="ECO:0000256" key="10">
    <source>
        <dbReference type="ARBA" id="ARBA00023163"/>
    </source>
</evidence>
<keyword evidence="11" id="KW-0539">Nucleus</keyword>
<keyword evidence="9" id="KW-0238">DNA-binding</keyword>
<dbReference type="RefSeq" id="XP_025030935.1">
    <property type="nucleotide sequence ID" value="XM_025175167.1"/>
</dbReference>
<dbReference type="InterPro" id="IPR001909">
    <property type="entry name" value="KRAB"/>
</dbReference>
<feature type="region of interest" description="Disordered" evidence="14">
    <location>
        <begin position="1"/>
        <end position="20"/>
    </location>
</feature>
<dbReference type="GO" id="GO:0000981">
    <property type="term" value="F:DNA-binding transcription factor activity, RNA polymerase II-specific"/>
    <property type="evidence" value="ECO:0007669"/>
    <property type="project" value="TreeGrafter"/>
</dbReference>
<reference evidence="18" key="1">
    <citation type="submission" date="2025-08" db="UniProtKB">
        <authorList>
            <consortium name="RefSeq"/>
        </authorList>
    </citation>
    <scope>IDENTIFICATION</scope>
    <source>
        <tissue evidence="18">Liver</tissue>
    </source>
</reference>
<evidence type="ECO:0000259" key="15">
    <source>
        <dbReference type="PROSITE" id="PS50157"/>
    </source>
</evidence>
<dbReference type="InterPro" id="IPR036236">
    <property type="entry name" value="Znf_C2H2_sf"/>
</dbReference>
<feature type="domain" description="C2H2-type" evidence="15">
    <location>
        <begin position="1057"/>
        <end position="1084"/>
    </location>
</feature>
<feature type="region of interest" description="Disordered" evidence="14">
    <location>
        <begin position="287"/>
        <end position="311"/>
    </location>
</feature>
<evidence type="ECO:0000259" key="16">
    <source>
        <dbReference type="PROSITE" id="PS50805"/>
    </source>
</evidence>
<dbReference type="KEGG" id="pbi:103054770"/>
<dbReference type="FunFam" id="3.30.160.60:FF:000180">
    <property type="entry name" value="Zinc finger protein 689"/>
    <property type="match status" value="1"/>
</dbReference>
<feature type="domain" description="C2H2-type" evidence="15">
    <location>
        <begin position="1172"/>
        <end position="1199"/>
    </location>
</feature>
<dbReference type="GO" id="GO:0005634">
    <property type="term" value="C:nucleus"/>
    <property type="evidence" value="ECO:0007669"/>
    <property type="project" value="UniProtKB-SubCell"/>
</dbReference>
<feature type="region of interest" description="Disordered" evidence="14">
    <location>
        <begin position="1204"/>
        <end position="1235"/>
    </location>
</feature>
<evidence type="ECO:0000256" key="11">
    <source>
        <dbReference type="ARBA" id="ARBA00023242"/>
    </source>
</evidence>
<evidence type="ECO:0000256" key="9">
    <source>
        <dbReference type="ARBA" id="ARBA00023125"/>
    </source>
</evidence>
<feature type="domain" description="C2H2-type" evidence="15">
    <location>
        <begin position="1013"/>
        <end position="1040"/>
    </location>
</feature>
<protein>
    <submittedName>
        <fullName evidence="18">Uncharacterized protein LOC103054770</fullName>
    </submittedName>
</protein>
<evidence type="ECO:0000256" key="5">
    <source>
        <dbReference type="ARBA" id="ARBA00022737"/>
    </source>
</evidence>
<feature type="coiled-coil region" evidence="13">
    <location>
        <begin position="768"/>
        <end position="833"/>
    </location>
</feature>
<dbReference type="SMART" id="SM00349">
    <property type="entry name" value="KRAB"/>
    <property type="match status" value="2"/>
</dbReference>